<evidence type="ECO:0000313" key="2">
    <source>
        <dbReference type="Proteomes" id="UP001240984"/>
    </source>
</evidence>
<sequence length="65" mass="7562">MADTGHWLTEERPPEHAEAWERAYDAVQAAVVLRYPGGGDVPEFLLHVDGDEAWWRWNDEVFHDD</sequence>
<reference evidence="1 2" key="1">
    <citation type="submission" date="2023-07" db="EMBL/GenBank/DDBJ databases">
        <title>Sequencing the genomes of 1000 actinobacteria strains.</title>
        <authorList>
            <person name="Klenk H.-P."/>
        </authorList>
    </citation>
    <scope>NUCLEOTIDE SEQUENCE [LARGE SCALE GENOMIC DNA]</scope>
    <source>
        <strain evidence="1 2">DSM 44710</strain>
    </source>
</reference>
<accession>A0ABT9MU98</accession>
<name>A0ABT9MU98_9ACTN</name>
<gene>
    <name evidence="1" type="ORF">J2S43_003511</name>
</gene>
<protein>
    <submittedName>
        <fullName evidence="1">Uncharacterized protein</fullName>
    </submittedName>
</protein>
<dbReference type="Proteomes" id="UP001240984">
    <property type="component" value="Unassembled WGS sequence"/>
</dbReference>
<proteinExistence type="predicted"/>
<comment type="caution">
    <text evidence="1">The sequence shown here is derived from an EMBL/GenBank/DDBJ whole genome shotgun (WGS) entry which is preliminary data.</text>
</comment>
<dbReference type="RefSeq" id="WP_306830443.1">
    <property type="nucleotide sequence ID" value="NZ_JAUSRA010000001.1"/>
</dbReference>
<organism evidence="1 2">
    <name type="scientific">Catenuloplanes nepalensis</name>
    <dbReference type="NCBI Taxonomy" id="587533"/>
    <lineage>
        <taxon>Bacteria</taxon>
        <taxon>Bacillati</taxon>
        <taxon>Actinomycetota</taxon>
        <taxon>Actinomycetes</taxon>
        <taxon>Micromonosporales</taxon>
        <taxon>Micromonosporaceae</taxon>
        <taxon>Catenuloplanes</taxon>
    </lineage>
</organism>
<evidence type="ECO:0000313" key="1">
    <source>
        <dbReference type="EMBL" id="MDP9794999.1"/>
    </source>
</evidence>
<keyword evidence="2" id="KW-1185">Reference proteome</keyword>
<dbReference type="EMBL" id="JAUSRA010000001">
    <property type="protein sequence ID" value="MDP9794999.1"/>
    <property type="molecule type" value="Genomic_DNA"/>
</dbReference>